<dbReference type="EMBL" id="FXBJ01000001">
    <property type="protein sequence ID" value="SMH26130.1"/>
    <property type="molecule type" value="Genomic_DNA"/>
</dbReference>
<dbReference type="GO" id="GO:0003677">
    <property type="term" value="F:DNA binding"/>
    <property type="evidence" value="ECO:0007669"/>
    <property type="project" value="UniProtKB-KW"/>
</dbReference>
<sequence length="47" mass="5556">MEISHEIKKRRTELNITQEELAERLDVTRAAVSNWEVGRNYPDIQLC</sequence>
<gene>
    <name evidence="3" type="ORF">SAMN04488700_0034</name>
</gene>
<dbReference type="SUPFAM" id="SSF47413">
    <property type="entry name" value="lambda repressor-like DNA-binding domains"/>
    <property type="match status" value="1"/>
</dbReference>
<dbReference type="InterPro" id="IPR010982">
    <property type="entry name" value="Lambda_DNA-bd_dom_sf"/>
</dbReference>
<dbReference type="PANTHER" id="PTHR46558">
    <property type="entry name" value="TRACRIPTIONAL REGULATORY PROTEIN-RELATED-RELATED"/>
    <property type="match status" value="1"/>
</dbReference>
<dbReference type="STRING" id="1073423.SAMN04488700_0034"/>
<protein>
    <submittedName>
        <fullName evidence="3">Helix-turn-helix</fullName>
    </submittedName>
</protein>
<reference evidence="3 4" key="1">
    <citation type="submission" date="2017-04" db="EMBL/GenBank/DDBJ databases">
        <authorList>
            <person name="Afonso C.L."/>
            <person name="Miller P.J."/>
            <person name="Scott M.A."/>
            <person name="Spackman E."/>
            <person name="Goraichik I."/>
            <person name="Dimitrov K.M."/>
            <person name="Suarez D.L."/>
            <person name="Swayne D.E."/>
        </authorList>
    </citation>
    <scope>NUCLEOTIDE SEQUENCE [LARGE SCALE GENOMIC DNA]</scope>
    <source>
        <strain evidence="3 4">LMG26642</strain>
    </source>
</reference>
<dbReference type="Pfam" id="PF01381">
    <property type="entry name" value="HTH_3"/>
    <property type="match status" value="1"/>
</dbReference>
<dbReference type="InterPro" id="IPR001387">
    <property type="entry name" value="Cro/C1-type_HTH"/>
</dbReference>
<dbReference type="RefSeq" id="WP_085558456.1">
    <property type="nucleotide sequence ID" value="NZ_FXBJ01000001.1"/>
</dbReference>
<keyword evidence="4" id="KW-1185">Reference proteome</keyword>
<dbReference type="CDD" id="cd00093">
    <property type="entry name" value="HTH_XRE"/>
    <property type="match status" value="1"/>
</dbReference>
<evidence type="ECO:0000313" key="4">
    <source>
        <dbReference type="Proteomes" id="UP000193435"/>
    </source>
</evidence>
<dbReference type="PANTHER" id="PTHR46558:SF4">
    <property type="entry name" value="DNA-BIDING PHAGE PROTEIN"/>
    <property type="match status" value="1"/>
</dbReference>
<evidence type="ECO:0000313" key="3">
    <source>
        <dbReference type="EMBL" id="SMH26130.1"/>
    </source>
</evidence>
<name>A0A1X7MMU6_9LACT</name>
<dbReference type="Proteomes" id="UP000193435">
    <property type="component" value="Unassembled WGS sequence"/>
</dbReference>
<feature type="domain" description="HTH cro/C1-type" evidence="2">
    <location>
        <begin position="7"/>
        <end position="46"/>
    </location>
</feature>
<evidence type="ECO:0000259" key="2">
    <source>
        <dbReference type="PROSITE" id="PS50943"/>
    </source>
</evidence>
<accession>A0A1X7MMU6</accession>
<keyword evidence="1" id="KW-0238">DNA-binding</keyword>
<organism evidence="3 4">
    <name type="scientific">Carnobacterium iners</name>
    <dbReference type="NCBI Taxonomy" id="1073423"/>
    <lineage>
        <taxon>Bacteria</taxon>
        <taxon>Bacillati</taxon>
        <taxon>Bacillota</taxon>
        <taxon>Bacilli</taxon>
        <taxon>Lactobacillales</taxon>
        <taxon>Carnobacteriaceae</taxon>
        <taxon>Carnobacterium</taxon>
    </lineage>
</organism>
<proteinExistence type="predicted"/>
<dbReference type="PROSITE" id="PS50943">
    <property type="entry name" value="HTH_CROC1"/>
    <property type="match status" value="1"/>
</dbReference>
<dbReference type="AlphaFoldDB" id="A0A1X7MMU6"/>
<dbReference type="Gene3D" id="1.10.260.40">
    <property type="entry name" value="lambda repressor-like DNA-binding domains"/>
    <property type="match status" value="1"/>
</dbReference>
<evidence type="ECO:0000256" key="1">
    <source>
        <dbReference type="ARBA" id="ARBA00023125"/>
    </source>
</evidence>